<feature type="domain" description="NrtR DNA-binding winged helix" evidence="1">
    <location>
        <begin position="172"/>
        <end position="232"/>
    </location>
</feature>
<dbReference type="InterPro" id="IPR015797">
    <property type="entry name" value="NUDIX_hydrolase-like_dom_sf"/>
</dbReference>
<evidence type="ECO:0000313" key="2">
    <source>
        <dbReference type="EMBL" id="QGY45438.1"/>
    </source>
</evidence>
<dbReference type="CDD" id="cd18873">
    <property type="entry name" value="NUDIX_NadM_like"/>
    <property type="match status" value="1"/>
</dbReference>
<organism evidence="2 3">
    <name type="scientific">Maribellus comscasis</name>
    <dbReference type="NCBI Taxonomy" id="2681766"/>
    <lineage>
        <taxon>Bacteria</taxon>
        <taxon>Pseudomonadati</taxon>
        <taxon>Bacteroidota</taxon>
        <taxon>Bacteroidia</taxon>
        <taxon>Marinilabiliales</taxon>
        <taxon>Prolixibacteraceae</taxon>
        <taxon>Maribellus</taxon>
    </lineage>
</organism>
<gene>
    <name evidence="2" type="ORF">GM418_17690</name>
</gene>
<dbReference type="GO" id="GO:0016787">
    <property type="term" value="F:hydrolase activity"/>
    <property type="evidence" value="ECO:0007669"/>
    <property type="project" value="UniProtKB-KW"/>
</dbReference>
<accession>A0A6I6JWG4</accession>
<protein>
    <submittedName>
        <fullName evidence="2">NUDIX hydrolase</fullName>
    </submittedName>
</protein>
<dbReference type="Gene3D" id="3.90.79.10">
    <property type="entry name" value="Nucleoside Triphosphate Pyrophosphohydrolase"/>
    <property type="match status" value="1"/>
</dbReference>
<dbReference type="Proteomes" id="UP000428260">
    <property type="component" value="Chromosome"/>
</dbReference>
<dbReference type="AlphaFoldDB" id="A0A6I6JWG4"/>
<proteinExistence type="predicted"/>
<dbReference type="SUPFAM" id="SSF46785">
    <property type="entry name" value="Winged helix' DNA-binding domain"/>
    <property type="match status" value="1"/>
</dbReference>
<keyword evidence="2" id="KW-0378">Hydrolase</keyword>
<dbReference type="Gene3D" id="1.10.10.10">
    <property type="entry name" value="Winged helix-like DNA-binding domain superfamily/Winged helix DNA-binding domain"/>
    <property type="match status" value="1"/>
</dbReference>
<sequence length="249" mass="29149">MILRNISVDCVIFGFHNEKLHVLLWQAEPELLENFLTTKKELEEIKILFEKNPALGNSQEFWGLIGTHLPTEEDLDGYAKKILQITTGIEDIYLKQVRTFGALDRVPHYRVLTVAYYALINPNYHDLKLSPLAKAVKWFEIDNLPEVIFDAKEVIEHSLKKLRDEVKYHPVGFHLLPKKFTLTQLQTLYEVILDEKLDTRNFRKKILNMGLLVDTNEKQKNVAHRAAKLYSFDVEIYNKLKEEGLNFRI</sequence>
<dbReference type="KEGG" id="mcos:GM418_17690"/>
<dbReference type="InterPro" id="IPR036390">
    <property type="entry name" value="WH_DNA-bd_sf"/>
</dbReference>
<dbReference type="RefSeq" id="WP_158868581.1">
    <property type="nucleotide sequence ID" value="NZ_CP046401.1"/>
</dbReference>
<keyword evidence="3" id="KW-1185">Reference proteome</keyword>
<dbReference type="InterPro" id="IPR054105">
    <property type="entry name" value="WHD_NrtR"/>
</dbReference>
<evidence type="ECO:0000259" key="1">
    <source>
        <dbReference type="Pfam" id="PF21906"/>
    </source>
</evidence>
<dbReference type="InterPro" id="IPR036388">
    <property type="entry name" value="WH-like_DNA-bd_sf"/>
</dbReference>
<evidence type="ECO:0000313" key="3">
    <source>
        <dbReference type="Proteomes" id="UP000428260"/>
    </source>
</evidence>
<name>A0A6I6JWG4_9BACT</name>
<dbReference type="Pfam" id="PF21906">
    <property type="entry name" value="WHD_NrtR"/>
    <property type="match status" value="1"/>
</dbReference>
<reference evidence="2 3" key="1">
    <citation type="submission" date="2019-11" db="EMBL/GenBank/DDBJ databases">
        <authorList>
            <person name="Zheng R.K."/>
            <person name="Sun C.M."/>
        </authorList>
    </citation>
    <scope>NUCLEOTIDE SEQUENCE [LARGE SCALE GENOMIC DNA]</scope>
    <source>
        <strain evidence="2 3">WC007</strain>
    </source>
</reference>
<dbReference type="SUPFAM" id="SSF55811">
    <property type="entry name" value="Nudix"/>
    <property type="match status" value="1"/>
</dbReference>
<dbReference type="EMBL" id="CP046401">
    <property type="protein sequence ID" value="QGY45438.1"/>
    <property type="molecule type" value="Genomic_DNA"/>
</dbReference>